<dbReference type="SUPFAM" id="SSF51556">
    <property type="entry name" value="Metallo-dependent hydrolases"/>
    <property type="match status" value="2"/>
</dbReference>
<reference evidence="3 4" key="1">
    <citation type="journal article" date="2018" name="BMC Genomics">
        <title>Genomic comparison of Trypanosoma conorhini and Trypanosoma rangeli to Trypanosoma cruzi strains of high and low virulence.</title>
        <authorList>
            <person name="Bradwell K.R."/>
            <person name="Koparde V.N."/>
            <person name="Matveyev A.V."/>
            <person name="Serrano M.G."/>
            <person name="Alves J.M."/>
            <person name="Parikh H."/>
            <person name="Huang B."/>
            <person name="Lee V."/>
            <person name="Espinosa-Alvarez O."/>
            <person name="Ortiz P.A."/>
            <person name="Costa-Martins A.G."/>
            <person name="Teixeira M.M."/>
            <person name="Buck G.A."/>
        </authorList>
    </citation>
    <scope>NUCLEOTIDE SEQUENCE [LARGE SCALE GENOMIC DNA]</scope>
    <source>
        <strain evidence="3 4">025E</strain>
    </source>
</reference>
<name>A0A3R7L9F8_9TRYP</name>
<dbReference type="GO" id="GO:0003876">
    <property type="term" value="F:AMP deaminase activity"/>
    <property type="evidence" value="ECO:0007669"/>
    <property type="project" value="UniProtKB-EC"/>
</dbReference>
<dbReference type="PANTHER" id="PTHR11359:SF0">
    <property type="entry name" value="AMP DEAMINASE"/>
    <property type="match status" value="1"/>
</dbReference>
<dbReference type="EC" id="3.5.4.6" evidence="3"/>
<keyword evidence="4" id="KW-1185">Reference proteome</keyword>
<sequence length="1529" mass="172046">MEHNWHEVVIQNDEADKAFVTAAPLLVKALRLIASVRALPLSLNVAWRESELAGVGDPHLVHRRALKEARELLGTLKPQLESVYKSLSHLQIAKADSRHSHSLLHCHEGLIAPREMAMDAFLESQPVFDYANFRAQFEQLCQVMANSVLFSACDPRIKVLQSRYRLYRAFNGVREDDFHPTLGGGSFNLAPKLDVRRVESCMSANTLVTFMRQTLAQEPDMVLPAQGEASFSMAGVPRLRVEREGPQSAPSATASHSNEELDERDPTLKEVVDIFFGPLLPPEERYFTADGLGLLPNYAETTGRNLDGFETQNATLSTKAHAMPLLKHFLDVFAGNNGDLLARLVLPMLSKIVTGENAVLELEFTATGRVAGEVQHIASWCVRSGLSATGKVQLALRIVQQPLCAGETGGTSKNMEEVLRNIFGPIWMALLQPHEHSEMVQFLQQLASVEVGVSGNADLQELPVVNDLRRYSVESGITPPDAFFIYHVWRNVQLLNCVAVAHRFFASDKREVETRAARATTAEGDNVTSEYFLPERSLFLQHRPIFSRPLLFRLGASATSKNSFMESVMGLLIADEMMHPVEVFNWSPLAYLYYLTQRRIVVTPSRNYITPSGSALERDVRFIVETGLNGAIVTLDPLHYSTSDNALCEEFNGLQRGCHLALAEITELCLHSAEHANWSMEKRCEMLGGPWERVRARYNEFTKTQVNSLRLHFRESSLAHEMDLLCRKGLTAESGFIVACGEEKEGQTAALFGPKTMGTASHYAAALSPTSLTLAAQRETLWRFFKVPRHSPLAKVDVSNTWWNFVERQIEYPRIVISGPKSMEKSHGAVALSKSFLRRQYYRSFNVDFEPPPTGQFQTATTVNALLAVLGGNTASKEEQRVQREARSSSDVFSPPLKREAHVSVPEKFTTRGGVWDVVLTADVNDATKAYFRPLPTWSEFQSDVRQLRRVSHKSFMQRYAAKRLGMLECKFNLHVALTNDDQEQHTRYTPPLLEKADLYKCVKVDVHCHMAAGMTAKELLSFIKKKVKKHADDIVDVEPGTGRFVTLGEFFAKLRTSQMQGAAVNVEDLTVALLKVKAGKDTFNRFDEFNGRYSPLGNSALRTLFLKTDNYMGGRYFAELIRQTFHRQAEDGHTFSEYRLSIYGRHRSEWDQLARWILLHHLLHPTNRWMVQIPRLYSIYRRNGIIASFGEMLTNLFAPLWEASVNPEAHPFLSYLLSQVSGFDSVDNESEREPDTLVDTPPPQWTFHENPPFAYWMYYMWVNITALNRYRAARGLSTFSFRPHAGESGDPDHMADAFFVADGVNHGINLKHSPVLQYLYYLAQIPLGMTPLSNNALFCKYNDNPFPVFFRRGLNVALASDGALIFHHTEQPLIEEYSTAANFWNLSMVDVCEIAKNSVLMSGFPSYRKKAWLGNLCALRSAAGNDVRLSKVPQSRCTFRYEVYIEELAYLHRRAALHVPLKSIMDAQLEGLYTLDVVGLTREEVIERRLHDKPVAVGTGADADELKGDDAKAAVARVIPCVTAQSLL</sequence>
<dbReference type="InterPro" id="IPR032466">
    <property type="entry name" value="Metal_Hydrolase"/>
</dbReference>
<proteinExistence type="inferred from homology"/>
<gene>
    <name evidence="3" type="ORF">Tco025E_03046</name>
</gene>
<dbReference type="OrthoDB" id="1723809at2759"/>
<evidence type="ECO:0000256" key="2">
    <source>
        <dbReference type="SAM" id="MobiDB-lite"/>
    </source>
</evidence>
<keyword evidence="3" id="KW-0378">Hydrolase</keyword>
<dbReference type="GO" id="GO:0046033">
    <property type="term" value="P:AMP metabolic process"/>
    <property type="evidence" value="ECO:0007669"/>
    <property type="project" value="TreeGrafter"/>
</dbReference>
<comment type="caution">
    <text evidence="3">The sequence shown here is derived from an EMBL/GenBank/DDBJ whole genome shotgun (WGS) entry which is preliminary data.</text>
</comment>
<dbReference type="Proteomes" id="UP000284403">
    <property type="component" value="Unassembled WGS sequence"/>
</dbReference>
<accession>A0A3R7L9F8</accession>
<dbReference type="InterPro" id="IPR006329">
    <property type="entry name" value="AMPD"/>
</dbReference>
<feature type="region of interest" description="Disordered" evidence="2">
    <location>
        <begin position="242"/>
        <end position="264"/>
    </location>
</feature>
<dbReference type="Gene3D" id="4.10.800.20">
    <property type="match status" value="1"/>
</dbReference>
<dbReference type="Gene3D" id="3.20.20.140">
    <property type="entry name" value="Metal-dependent hydrolases"/>
    <property type="match status" value="2"/>
</dbReference>
<dbReference type="GO" id="GO:0032264">
    <property type="term" value="P:IMP salvage"/>
    <property type="evidence" value="ECO:0007669"/>
    <property type="project" value="InterPro"/>
</dbReference>
<protein>
    <submittedName>
        <fullName evidence="3">Putative AMP deaminase</fullName>
        <ecNumber evidence="3">3.5.4.6</ecNumber>
    </submittedName>
</protein>
<dbReference type="RefSeq" id="XP_029229877.1">
    <property type="nucleotide sequence ID" value="XM_029369968.1"/>
</dbReference>
<evidence type="ECO:0000256" key="1">
    <source>
        <dbReference type="ARBA" id="ARBA00006676"/>
    </source>
</evidence>
<evidence type="ECO:0000313" key="3">
    <source>
        <dbReference type="EMBL" id="RNF22559.1"/>
    </source>
</evidence>
<comment type="similarity">
    <text evidence="1">Belongs to the metallo-dependent hydrolases superfamily. Adenosine and AMP deaminases family.</text>
</comment>
<dbReference type="Pfam" id="PF19326">
    <property type="entry name" value="AMP_deaminase"/>
    <property type="match status" value="3"/>
</dbReference>
<dbReference type="GeneID" id="40316657"/>
<dbReference type="PANTHER" id="PTHR11359">
    <property type="entry name" value="AMP DEAMINASE"/>
    <property type="match status" value="1"/>
</dbReference>
<dbReference type="GO" id="GO:0005829">
    <property type="term" value="C:cytosol"/>
    <property type="evidence" value="ECO:0007669"/>
    <property type="project" value="TreeGrafter"/>
</dbReference>
<dbReference type="EMBL" id="MKKU01000135">
    <property type="protein sequence ID" value="RNF22559.1"/>
    <property type="molecule type" value="Genomic_DNA"/>
</dbReference>
<organism evidence="3 4">
    <name type="scientific">Trypanosoma conorhini</name>
    <dbReference type="NCBI Taxonomy" id="83891"/>
    <lineage>
        <taxon>Eukaryota</taxon>
        <taxon>Discoba</taxon>
        <taxon>Euglenozoa</taxon>
        <taxon>Kinetoplastea</taxon>
        <taxon>Metakinetoplastina</taxon>
        <taxon>Trypanosomatida</taxon>
        <taxon>Trypanosomatidae</taxon>
        <taxon>Trypanosoma</taxon>
    </lineage>
</organism>
<evidence type="ECO:0000313" key="4">
    <source>
        <dbReference type="Proteomes" id="UP000284403"/>
    </source>
</evidence>